<dbReference type="RefSeq" id="WP_120639154.1">
    <property type="nucleotide sequence ID" value="NZ_RAQU01000093.1"/>
</dbReference>
<dbReference type="EMBL" id="RAQU01000093">
    <property type="protein sequence ID" value="RKK03322.1"/>
    <property type="molecule type" value="Genomic_DNA"/>
</dbReference>
<reference evidence="1 4" key="1">
    <citation type="submission" date="2018-09" db="EMBL/GenBank/DDBJ databases">
        <title>Roseomonas sp. nov., isolated from feces of Tibetan antelopes in the Qinghai-Tibet plateau, China.</title>
        <authorList>
            <person name="Tian Z."/>
        </authorList>
    </citation>
    <scope>NUCLEOTIDE SEQUENCE [LARGE SCALE GENOMIC DNA]</scope>
    <source>
        <strain evidence="2 3">Z23</strain>
        <strain evidence="1 4">Z24</strain>
    </source>
</reference>
<evidence type="ECO:0000313" key="2">
    <source>
        <dbReference type="EMBL" id="RMI15410.1"/>
    </source>
</evidence>
<protein>
    <submittedName>
        <fullName evidence="1">Uncharacterized protein</fullName>
    </submittedName>
</protein>
<name>A0A3A9JA55_9PROT</name>
<evidence type="ECO:0000313" key="4">
    <source>
        <dbReference type="Proteomes" id="UP000278036"/>
    </source>
</evidence>
<gene>
    <name evidence="1" type="ORF">D6Z83_15295</name>
    <name evidence="2" type="ORF">EBE87_25885</name>
</gene>
<dbReference type="Proteomes" id="UP000274097">
    <property type="component" value="Unassembled WGS sequence"/>
</dbReference>
<keyword evidence="3" id="KW-1185">Reference proteome</keyword>
<dbReference type="InParanoid" id="A0A3A9JA55"/>
<dbReference type="Proteomes" id="UP000278036">
    <property type="component" value="Unassembled WGS sequence"/>
</dbReference>
<comment type="caution">
    <text evidence="1">The sequence shown here is derived from an EMBL/GenBank/DDBJ whole genome shotgun (WGS) entry which is preliminary data.</text>
</comment>
<evidence type="ECO:0000313" key="3">
    <source>
        <dbReference type="Proteomes" id="UP000274097"/>
    </source>
</evidence>
<evidence type="ECO:0000313" key="1">
    <source>
        <dbReference type="EMBL" id="RKK03322.1"/>
    </source>
</evidence>
<sequence length="179" mass="19318">MGALVKTKPETIPGLAAADAAAADAFNKVLALRAEIRDAASAVRASVSKRDQLLARAKKGEIIRADEVAEAENAIRTAEAGLALLQEALPAVERDWSAAERALAVAAWTPQRQLKEAAQARYEAADKALGEAKAERIRAYEHNEKMKLWDFETHAAHFLEEHAPAALTRAKALGKTRGF</sequence>
<proteinExistence type="predicted"/>
<organism evidence="1 4">
    <name type="scientific">Teichococcus wenyumeiae</name>
    <dbReference type="NCBI Taxonomy" id="2478470"/>
    <lineage>
        <taxon>Bacteria</taxon>
        <taxon>Pseudomonadati</taxon>
        <taxon>Pseudomonadota</taxon>
        <taxon>Alphaproteobacteria</taxon>
        <taxon>Acetobacterales</taxon>
        <taxon>Roseomonadaceae</taxon>
        <taxon>Roseomonas</taxon>
    </lineage>
</organism>
<accession>A0A3A9JA55</accession>
<dbReference type="AlphaFoldDB" id="A0A3A9JA55"/>
<dbReference type="EMBL" id="RFLX01000058">
    <property type="protein sequence ID" value="RMI15410.1"/>
    <property type="molecule type" value="Genomic_DNA"/>
</dbReference>